<sequence length="240" mass="26790">MNNWWVFLIGFVTAFSHADSLEVLDEARIINQRLYLVHIGSQPSPMHTCFATQITNQTLITPAHCIYDYTSRNFYPLRDIRLTALFGQDERYDFAHATSVKTDHQNVEKMTAQDDWAILEVGSQLGCHQDIAALVDTSAIQWENEPIQLLVYDQARAALAIETCFVDSSILSDMTISQCSDMTQVFSGTPIYVQIGTNMALIGMVTIRQQDISHSVYSATSIGQVLTRLPASSTCIKDAS</sequence>
<dbReference type="AlphaFoldDB" id="A0AAN1FHI4"/>
<protein>
    <recommendedName>
        <fullName evidence="3">Serine protease</fullName>
    </recommendedName>
</protein>
<reference evidence="2" key="1">
    <citation type="submission" date="2016-12" db="EMBL/GenBank/DDBJ databases">
        <title>Comparative genomic analysis reveals the diversity, evolution, and environmental adaptation strategies of the genus Vibrio.</title>
        <authorList>
            <person name="Lin H."/>
            <person name="Wang X."/>
            <person name="Zhang X.-H."/>
        </authorList>
    </citation>
    <scope>NUCLEOTIDE SEQUENCE [LARGE SCALE GENOMIC DNA]</scope>
    <source>
        <strain evidence="2">QT6D1</strain>
    </source>
</reference>
<dbReference type="InterPro" id="IPR009003">
    <property type="entry name" value="Peptidase_S1_PA"/>
</dbReference>
<proteinExistence type="predicted"/>
<dbReference type="Gene3D" id="2.40.10.10">
    <property type="entry name" value="Trypsin-like serine proteases"/>
    <property type="match status" value="2"/>
</dbReference>
<organism evidence="1 2">
    <name type="scientific">Vibrio mediterranei</name>
    <dbReference type="NCBI Taxonomy" id="689"/>
    <lineage>
        <taxon>Bacteria</taxon>
        <taxon>Pseudomonadati</taxon>
        <taxon>Pseudomonadota</taxon>
        <taxon>Gammaproteobacteria</taxon>
        <taxon>Vibrionales</taxon>
        <taxon>Vibrionaceae</taxon>
        <taxon>Vibrio</taxon>
    </lineage>
</organism>
<evidence type="ECO:0000313" key="2">
    <source>
        <dbReference type="Proteomes" id="UP000197092"/>
    </source>
</evidence>
<evidence type="ECO:0000313" key="1">
    <source>
        <dbReference type="EMBL" id="ASI90693.1"/>
    </source>
</evidence>
<dbReference type="InterPro" id="IPR043504">
    <property type="entry name" value="Peptidase_S1_PA_chymotrypsin"/>
</dbReference>
<dbReference type="SUPFAM" id="SSF50494">
    <property type="entry name" value="Trypsin-like serine proteases"/>
    <property type="match status" value="1"/>
</dbReference>
<gene>
    <name evidence="1" type="ORF">BSZ05_13370</name>
</gene>
<dbReference type="EMBL" id="CP018308">
    <property type="protein sequence ID" value="ASI90693.1"/>
    <property type="molecule type" value="Genomic_DNA"/>
</dbReference>
<dbReference type="RefSeq" id="WP_088877152.1">
    <property type="nucleotide sequence ID" value="NZ_CP018308.1"/>
</dbReference>
<evidence type="ECO:0008006" key="3">
    <source>
        <dbReference type="Google" id="ProtNLM"/>
    </source>
</evidence>
<dbReference type="KEGG" id="vsh:BSZ05_13370"/>
<name>A0AAN1FHI4_9VIBR</name>
<dbReference type="Proteomes" id="UP000197092">
    <property type="component" value="Chromosome 1"/>
</dbReference>
<accession>A0AAN1FHI4</accession>